<evidence type="ECO:0000256" key="1">
    <source>
        <dbReference type="ARBA" id="ARBA00004123"/>
    </source>
</evidence>
<evidence type="ECO:0000259" key="10">
    <source>
        <dbReference type="Pfam" id="PF08704"/>
    </source>
</evidence>
<dbReference type="Gene3D" id="3.10.330.20">
    <property type="match status" value="1"/>
</dbReference>
<reference evidence="11" key="1">
    <citation type="journal article" date="2010" name="Science">
        <title>Plasticity of animal genome architecture unmasked by rapid evolution of a pelagic tunicate.</title>
        <authorList>
            <person name="Denoeud F."/>
            <person name="Henriet S."/>
            <person name="Mungpakdee S."/>
            <person name="Aury J.M."/>
            <person name="Da Silva C."/>
            <person name="Brinkmann H."/>
            <person name="Mikhaleva J."/>
            <person name="Olsen L.C."/>
            <person name="Jubin C."/>
            <person name="Canestro C."/>
            <person name="Bouquet J.M."/>
            <person name="Danks G."/>
            <person name="Poulain J."/>
            <person name="Campsteijn C."/>
            <person name="Adamski M."/>
            <person name="Cross I."/>
            <person name="Yadetie F."/>
            <person name="Muffato M."/>
            <person name="Louis A."/>
            <person name="Butcher S."/>
            <person name="Tsagkogeorga G."/>
            <person name="Konrad A."/>
            <person name="Singh S."/>
            <person name="Jensen M.F."/>
            <person name="Cong E.H."/>
            <person name="Eikeseth-Otteraa H."/>
            <person name="Noel B."/>
            <person name="Anthouard V."/>
            <person name="Porcel B.M."/>
            <person name="Kachouri-Lafond R."/>
            <person name="Nishino A."/>
            <person name="Ugolini M."/>
            <person name="Chourrout P."/>
            <person name="Nishida H."/>
            <person name="Aasland R."/>
            <person name="Huzurbazar S."/>
            <person name="Westhof E."/>
            <person name="Delsuc F."/>
            <person name="Lehrach H."/>
            <person name="Reinhardt R."/>
            <person name="Weissenbach J."/>
            <person name="Roy S.W."/>
            <person name="Artiguenave F."/>
            <person name="Postlethwait J.H."/>
            <person name="Manak J.R."/>
            <person name="Thompson E.M."/>
            <person name="Jaillon O."/>
            <person name="Du Pasquier L."/>
            <person name="Boudinot P."/>
            <person name="Liberles D.A."/>
            <person name="Volff J.N."/>
            <person name="Philippe H."/>
            <person name="Lenhard B."/>
            <person name="Roest Crollius H."/>
            <person name="Wincker P."/>
            <person name="Chourrout D."/>
        </authorList>
    </citation>
    <scope>NUCLEOTIDE SEQUENCE [LARGE SCALE GENOMIC DNA]</scope>
</reference>
<dbReference type="SUPFAM" id="SSF53335">
    <property type="entry name" value="S-adenosyl-L-methionine-dependent methyltransferases"/>
    <property type="match status" value="1"/>
</dbReference>
<dbReference type="InterPro" id="IPR029063">
    <property type="entry name" value="SAM-dependent_MTases_sf"/>
</dbReference>
<evidence type="ECO:0000256" key="2">
    <source>
        <dbReference type="ARBA" id="ARBA00022603"/>
    </source>
</evidence>
<dbReference type="InParanoid" id="E4XHI4"/>
<gene>
    <name evidence="11" type="ORF">GSOID_T00010962001</name>
</gene>
<dbReference type="OrthoDB" id="1925287at2759"/>
<evidence type="ECO:0000256" key="8">
    <source>
        <dbReference type="PIRNR" id="PIRNR017269"/>
    </source>
</evidence>
<keyword evidence="12" id="KW-1185">Reference proteome</keyword>
<dbReference type="Pfam" id="PF08704">
    <property type="entry name" value="GCD14"/>
    <property type="match status" value="1"/>
</dbReference>
<dbReference type="Gene3D" id="3.40.50.150">
    <property type="entry name" value="Vaccinia Virus protein VP39"/>
    <property type="match status" value="1"/>
</dbReference>
<feature type="binding site" evidence="9">
    <location>
        <position position="133"/>
    </location>
    <ligand>
        <name>S-adenosyl-L-methionine</name>
        <dbReference type="ChEBI" id="CHEBI:59789"/>
    </ligand>
</feature>
<evidence type="ECO:0000256" key="5">
    <source>
        <dbReference type="ARBA" id="ARBA00022694"/>
    </source>
</evidence>
<protein>
    <recommendedName>
        <fullName evidence="8">tRNA (adenine(58)-N(1))-methyltransferase catalytic subunit TRMT61A</fullName>
        <ecNumber evidence="8">2.1.1.220</ecNumber>
    </recommendedName>
</protein>
<dbReference type="GO" id="GO:0005634">
    <property type="term" value="C:nucleus"/>
    <property type="evidence" value="ECO:0007669"/>
    <property type="project" value="UniProtKB-SubCell"/>
</dbReference>
<dbReference type="InterPro" id="IPR014816">
    <property type="entry name" value="tRNA_MeTrfase_Gcd14"/>
</dbReference>
<comment type="function">
    <text evidence="8">Catalytic subunit of tRNA (adenine-N(1)-)-methyltransferase, which catalyzes the formation of N(1)-methyladenine at position 58 (m1A58) in initiator methionyl-tRNA.</text>
</comment>
<evidence type="ECO:0000313" key="11">
    <source>
        <dbReference type="EMBL" id="CBY10132.1"/>
    </source>
</evidence>
<dbReference type="EC" id="2.1.1.220" evidence="8"/>
<keyword evidence="3 8" id="KW-0808">Transferase</keyword>
<evidence type="ECO:0000256" key="6">
    <source>
        <dbReference type="ARBA" id="ARBA00023242"/>
    </source>
</evidence>
<feature type="binding site" evidence="9">
    <location>
        <position position="161"/>
    </location>
    <ligand>
        <name>S-adenosyl-L-methionine</name>
        <dbReference type="ChEBI" id="CHEBI:59789"/>
    </ligand>
</feature>
<comment type="subcellular location">
    <subcellularLocation>
        <location evidence="1 8">Nucleus</location>
    </subcellularLocation>
</comment>
<name>E4XHI4_OIKDI</name>
<comment type="catalytic activity">
    <reaction evidence="7">
        <text>an adenosine in mRNA + S-adenosyl-L-methionine = an N(1)-methyladenosine in mRNA + S-adenosyl-L-homocysteine + H(+)</text>
        <dbReference type="Rhea" id="RHEA:55392"/>
        <dbReference type="Rhea" id="RHEA-COMP:12414"/>
        <dbReference type="Rhea" id="RHEA-COMP:12415"/>
        <dbReference type="ChEBI" id="CHEBI:15378"/>
        <dbReference type="ChEBI" id="CHEBI:57856"/>
        <dbReference type="ChEBI" id="CHEBI:59789"/>
        <dbReference type="ChEBI" id="CHEBI:74411"/>
        <dbReference type="ChEBI" id="CHEBI:74491"/>
    </reaction>
</comment>
<dbReference type="InterPro" id="IPR049470">
    <property type="entry name" value="TRM61_C"/>
</dbReference>
<evidence type="ECO:0000256" key="9">
    <source>
        <dbReference type="PIRSR" id="PIRSR017269-1"/>
    </source>
</evidence>
<sequence length="341" mass="38539">MGFFEFRDTIQENDTVIIYISNDDLFPITVKKGEVKQTKFGAIKHNEIIGKKFGSRYDCARGYVFLLFPNPEIWTLALPHRTQILYTPDISRIVFELGLSNGKVVCESGTGSGSLSHALTRGIYPAGHLHTVEFHEERSKKARQEFEDHGLSKNITVYHRDVCAEGWPAEVDHKADAVFLDIPAPYKAIEHVKRALKLEGGEFCNFSPCIEQVQETCVKLREKGFTNIKTIECINSQTTVKTSHFPMPDFGVDYKDLEAAGVMPTNCEKIGTYVKRLEKGAKPKTRNLKEEDEKAENAVEKEELKLSECNFVVKSALAKRSQYGHTGYLTFARLPPRDESL</sequence>
<keyword evidence="4 8" id="KW-0949">S-adenosyl-L-methionine</keyword>
<evidence type="ECO:0000313" key="12">
    <source>
        <dbReference type="Proteomes" id="UP000001307"/>
    </source>
</evidence>
<feature type="binding site" evidence="9">
    <location>
        <position position="181"/>
    </location>
    <ligand>
        <name>S-adenosyl-L-methionine</name>
        <dbReference type="ChEBI" id="CHEBI:59789"/>
    </ligand>
</feature>
<dbReference type="GO" id="GO:0031515">
    <property type="term" value="C:tRNA (m1A) methyltransferase complex"/>
    <property type="evidence" value="ECO:0007669"/>
    <property type="project" value="UniProtKB-UniRule"/>
</dbReference>
<keyword evidence="5 8" id="KW-0819">tRNA processing</keyword>
<dbReference type="Proteomes" id="UP000001307">
    <property type="component" value="Unassembled WGS sequence"/>
</dbReference>
<dbReference type="GO" id="GO:0030488">
    <property type="term" value="P:tRNA methylation"/>
    <property type="evidence" value="ECO:0007669"/>
    <property type="project" value="InterPro"/>
</dbReference>
<dbReference type="PROSITE" id="PS51620">
    <property type="entry name" value="SAM_TRM61"/>
    <property type="match status" value="1"/>
</dbReference>
<evidence type="ECO:0000256" key="7">
    <source>
        <dbReference type="ARBA" id="ARBA00048481"/>
    </source>
</evidence>
<dbReference type="FunFam" id="3.10.330.20:FF:000002">
    <property type="entry name" value="tRNA (adenine(58)-N(1))-methyltransferase catalytic subunit TRMT61A"/>
    <property type="match status" value="1"/>
</dbReference>
<dbReference type="AlphaFoldDB" id="E4XHI4"/>
<dbReference type="PIRSF" id="PIRSF017269">
    <property type="entry name" value="GCD14"/>
    <property type="match status" value="1"/>
</dbReference>
<evidence type="ECO:0000256" key="3">
    <source>
        <dbReference type="ARBA" id="ARBA00022679"/>
    </source>
</evidence>
<feature type="binding site" evidence="9">
    <location>
        <begin position="112"/>
        <end position="115"/>
    </location>
    <ligand>
        <name>S-adenosyl-L-methionine</name>
        <dbReference type="ChEBI" id="CHEBI:59789"/>
    </ligand>
</feature>
<dbReference type="FunCoup" id="E4XHI4">
    <property type="interactions" value="116"/>
</dbReference>
<keyword evidence="2 8" id="KW-0489">Methyltransferase</keyword>
<dbReference type="PANTHER" id="PTHR12133:SF2">
    <property type="entry name" value="TRNA (ADENINE(58)-N(1))-METHYLTRANSFERASE CATALYTIC SUBUNIT TRMT61A"/>
    <property type="match status" value="1"/>
</dbReference>
<feature type="domain" description="tRNA (adenine(58)-N(1))-methyltransferase catalytic subunit TRM61 C-terminal" evidence="10">
    <location>
        <begin position="62"/>
        <end position="333"/>
    </location>
</feature>
<keyword evidence="6 8" id="KW-0539">Nucleus</keyword>
<comment type="catalytic activity">
    <reaction evidence="8">
        <text>adenosine(58) in tRNA + S-adenosyl-L-methionine = N(1)-methyladenosine(58) in tRNA + S-adenosyl-L-homocysteine + H(+)</text>
        <dbReference type="Rhea" id="RHEA:43152"/>
        <dbReference type="Rhea" id="RHEA-COMP:10365"/>
        <dbReference type="Rhea" id="RHEA-COMP:10366"/>
        <dbReference type="ChEBI" id="CHEBI:15378"/>
        <dbReference type="ChEBI" id="CHEBI:57856"/>
        <dbReference type="ChEBI" id="CHEBI:59789"/>
        <dbReference type="ChEBI" id="CHEBI:74411"/>
        <dbReference type="ChEBI" id="CHEBI:74491"/>
        <dbReference type="EC" id="2.1.1.220"/>
    </reaction>
</comment>
<evidence type="ECO:0000256" key="4">
    <source>
        <dbReference type="ARBA" id="ARBA00022691"/>
    </source>
</evidence>
<proteinExistence type="inferred from homology"/>
<dbReference type="PANTHER" id="PTHR12133">
    <property type="entry name" value="TRNA (ADENINE(58)-N(1))-METHYLTRANSFERASE"/>
    <property type="match status" value="1"/>
</dbReference>
<accession>E4XHI4</accession>
<dbReference type="GO" id="GO:0160107">
    <property type="term" value="F:tRNA (adenine(58)-N1)-methyltransferase activity"/>
    <property type="evidence" value="ECO:0007669"/>
    <property type="project" value="UniProtKB-EC"/>
</dbReference>
<dbReference type="EMBL" id="FN653051">
    <property type="protein sequence ID" value="CBY10132.1"/>
    <property type="molecule type" value="Genomic_DNA"/>
</dbReference>
<organism evidence="11">
    <name type="scientific">Oikopleura dioica</name>
    <name type="common">Tunicate</name>
    <dbReference type="NCBI Taxonomy" id="34765"/>
    <lineage>
        <taxon>Eukaryota</taxon>
        <taxon>Metazoa</taxon>
        <taxon>Chordata</taxon>
        <taxon>Tunicata</taxon>
        <taxon>Appendicularia</taxon>
        <taxon>Copelata</taxon>
        <taxon>Oikopleuridae</taxon>
        <taxon>Oikopleura</taxon>
    </lineage>
</organism>
<comment type="similarity">
    <text evidence="8">Belongs to the class I-like SAM-binding methyltransferase superfamily. TRM61 family.</text>
</comment>